<dbReference type="Pfam" id="PF07931">
    <property type="entry name" value="CPT"/>
    <property type="match status" value="1"/>
</dbReference>
<dbReference type="PIRSF" id="PIRSF007531">
    <property type="entry name" value="CPT"/>
    <property type="match status" value="1"/>
</dbReference>
<evidence type="ECO:0000313" key="2">
    <source>
        <dbReference type="Proteomes" id="UP001290455"/>
    </source>
</evidence>
<proteinExistence type="predicted"/>
<dbReference type="RefSeq" id="WP_322446329.1">
    <property type="nucleotide sequence ID" value="NZ_JAXOFX010000005.1"/>
</dbReference>
<accession>A0ABU5IXY8</accession>
<dbReference type="InterPro" id="IPR012853">
    <property type="entry name" value="CPT"/>
</dbReference>
<sequence length="181" mass="21060">MDKGNIILLNGVSSSGKSTLSKELTKILPNYYHLSIDDFDIVIERMEDRENDRLIPVPTEYFFHRTIAMFSDKGVNLIVDQILHDSFTTEDCYKTLKDYPVLFVGVQCPIEELERREMQRGDRRIGQGKQQLEYVHKSEVYDIVVDTYKDSLEHCAKNIAQLIQTQELPQKWAVNCFVPEI</sequence>
<reference evidence="1 2" key="1">
    <citation type="submission" date="2023-11" db="EMBL/GenBank/DDBJ databases">
        <title>Bacillus jintuensis, isolated from a mudflat on the Beibu Gulf coast.</title>
        <authorList>
            <person name="Li M."/>
        </authorList>
    </citation>
    <scope>NUCLEOTIDE SEQUENCE [LARGE SCALE GENOMIC DNA]</scope>
    <source>
        <strain evidence="1 2">31A1R</strain>
    </source>
</reference>
<dbReference type="SUPFAM" id="SSF52540">
    <property type="entry name" value="P-loop containing nucleoside triphosphate hydrolases"/>
    <property type="match status" value="1"/>
</dbReference>
<dbReference type="InterPro" id="IPR027417">
    <property type="entry name" value="P-loop_NTPase"/>
</dbReference>
<dbReference type="EMBL" id="JAXOFX010000005">
    <property type="protein sequence ID" value="MDZ5472025.1"/>
    <property type="molecule type" value="Genomic_DNA"/>
</dbReference>
<dbReference type="Gene3D" id="3.40.50.300">
    <property type="entry name" value="P-loop containing nucleotide triphosphate hydrolases"/>
    <property type="match status" value="1"/>
</dbReference>
<protein>
    <submittedName>
        <fullName evidence="1">AAA family ATPase</fullName>
    </submittedName>
</protein>
<organism evidence="1 2">
    <name type="scientific">Robertmurraya mangrovi</name>
    <dbReference type="NCBI Taxonomy" id="3098077"/>
    <lineage>
        <taxon>Bacteria</taxon>
        <taxon>Bacillati</taxon>
        <taxon>Bacillota</taxon>
        <taxon>Bacilli</taxon>
        <taxon>Bacillales</taxon>
        <taxon>Bacillaceae</taxon>
        <taxon>Robertmurraya</taxon>
    </lineage>
</organism>
<gene>
    <name evidence="1" type="ORF">SM124_09730</name>
</gene>
<dbReference type="Proteomes" id="UP001290455">
    <property type="component" value="Unassembled WGS sequence"/>
</dbReference>
<evidence type="ECO:0000313" key="1">
    <source>
        <dbReference type="EMBL" id="MDZ5472025.1"/>
    </source>
</evidence>
<name>A0ABU5IXY8_9BACI</name>
<keyword evidence="2" id="KW-1185">Reference proteome</keyword>
<comment type="caution">
    <text evidence="1">The sequence shown here is derived from an EMBL/GenBank/DDBJ whole genome shotgun (WGS) entry which is preliminary data.</text>
</comment>